<accession>A0A8X6RYY8</accession>
<dbReference type="AlphaFoldDB" id="A0A8X6RYY8"/>
<reference evidence="1" key="1">
    <citation type="submission" date="2020-08" db="EMBL/GenBank/DDBJ databases">
        <title>Multicomponent nature underlies the extraordinary mechanical properties of spider dragline silk.</title>
        <authorList>
            <person name="Kono N."/>
            <person name="Nakamura H."/>
            <person name="Mori M."/>
            <person name="Yoshida Y."/>
            <person name="Ohtoshi R."/>
            <person name="Malay A.D."/>
            <person name="Moran D.A.P."/>
            <person name="Tomita M."/>
            <person name="Numata K."/>
            <person name="Arakawa K."/>
        </authorList>
    </citation>
    <scope>NUCLEOTIDE SEQUENCE</scope>
</reference>
<dbReference type="Proteomes" id="UP000887159">
    <property type="component" value="Unassembled WGS sequence"/>
</dbReference>
<keyword evidence="2" id="KW-1185">Reference proteome</keyword>
<evidence type="ECO:0000313" key="1">
    <source>
        <dbReference type="EMBL" id="GFX99045.1"/>
    </source>
</evidence>
<name>A0A8X6RYY8_TRICX</name>
<proteinExistence type="predicted"/>
<gene>
    <name evidence="1" type="ORF">TNCV_4809931</name>
</gene>
<organism evidence="1 2">
    <name type="scientific">Trichonephila clavipes</name>
    <name type="common">Golden silk orbweaver</name>
    <name type="synonym">Nephila clavipes</name>
    <dbReference type="NCBI Taxonomy" id="2585209"/>
    <lineage>
        <taxon>Eukaryota</taxon>
        <taxon>Metazoa</taxon>
        <taxon>Ecdysozoa</taxon>
        <taxon>Arthropoda</taxon>
        <taxon>Chelicerata</taxon>
        <taxon>Arachnida</taxon>
        <taxon>Araneae</taxon>
        <taxon>Araneomorphae</taxon>
        <taxon>Entelegynae</taxon>
        <taxon>Araneoidea</taxon>
        <taxon>Nephilidae</taxon>
        <taxon>Trichonephila</taxon>
    </lineage>
</organism>
<sequence length="100" mass="11210">MPAMTGYLAHWATAALGSRLRLCFNSEVRCSNHYATHVLYLIGKYYRDFYGLNVLPPGGSTVYQLLHSLINHPVTNRVAKNDANLALPPTFRYVSIESPL</sequence>
<evidence type="ECO:0000313" key="2">
    <source>
        <dbReference type="Proteomes" id="UP000887159"/>
    </source>
</evidence>
<protein>
    <submittedName>
        <fullName evidence="1">Uncharacterized protein</fullName>
    </submittedName>
</protein>
<comment type="caution">
    <text evidence="1">The sequence shown here is derived from an EMBL/GenBank/DDBJ whole genome shotgun (WGS) entry which is preliminary data.</text>
</comment>
<dbReference type="EMBL" id="BMAU01021205">
    <property type="protein sequence ID" value="GFX99045.1"/>
    <property type="molecule type" value="Genomic_DNA"/>
</dbReference>